<protein>
    <submittedName>
        <fullName evidence="4">Uncharacterized protein</fullName>
    </submittedName>
</protein>
<gene>
    <name evidence="3" type="ORF">BECKFM1743A_GA0114220_102502</name>
    <name evidence="4" type="ORF">BECKFM1743B_GA0114221_101283</name>
    <name evidence="2" type="ORF">BECKFM1743C_GA0114222_100458</name>
</gene>
<accession>A0A450VZ50</accession>
<evidence type="ECO:0000313" key="3">
    <source>
        <dbReference type="EMBL" id="VFJ59925.1"/>
    </source>
</evidence>
<keyword evidence="1" id="KW-0812">Transmembrane</keyword>
<dbReference type="EMBL" id="CAADFA010000045">
    <property type="protein sequence ID" value="VFJ47444.1"/>
    <property type="molecule type" value="Genomic_DNA"/>
</dbReference>
<evidence type="ECO:0000256" key="1">
    <source>
        <dbReference type="SAM" id="Phobius"/>
    </source>
</evidence>
<reference evidence="4" key="1">
    <citation type="submission" date="2019-02" db="EMBL/GenBank/DDBJ databases">
        <authorList>
            <person name="Gruber-Vodicka R. H."/>
            <person name="Seah K. B. B."/>
        </authorList>
    </citation>
    <scope>NUCLEOTIDE SEQUENCE</scope>
    <source>
        <strain evidence="3">BECK_BZ163</strain>
        <strain evidence="4">BECK_BZ164</strain>
        <strain evidence="2">BECK_BZ165</strain>
    </source>
</reference>
<dbReference type="EMBL" id="CAADFL010000128">
    <property type="protein sequence ID" value="VFK10068.1"/>
    <property type="molecule type" value="Genomic_DNA"/>
</dbReference>
<keyword evidence="1" id="KW-0472">Membrane</keyword>
<sequence>MRFAFSKTIIIIIIIIIMVFGLNQVYGYTHNYNHGLSCPRTQQRYQSLMLQPGGITHMQYQVLQQQCYQELKEQFEYEMQMFVQRLGMGPQDQMSGLGGRMCSDGLFKGRVVHPDKCFMGLGAEVMKELFEAFMNR</sequence>
<evidence type="ECO:0000313" key="4">
    <source>
        <dbReference type="EMBL" id="VFK10068.1"/>
    </source>
</evidence>
<organism evidence="4">
    <name type="scientific">Candidatus Kentrum sp. FM</name>
    <dbReference type="NCBI Taxonomy" id="2126340"/>
    <lineage>
        <taxon>Bacteria</taxon>
        <taxon>Pseudomonadati</taxon>
        <taxon>Pseudomonadota</taxon>
        <taxon>Gammaproteobacteria</taxon>
        <taxon>Candidatus Kentrum</taxon>
    </lineage>
</organism>
<name>A0A450VZ50_9GAMM</name>
<dbReference type="AlphaFoldDB" id="A0A450VZ50"/>
<keyword evidence="1" id="KW-1133">Transmembrane helix</keyword>
<proteinExistence type="predicted"/>
<feature type="transmembrane region" description="Helical" evidence="1">
    <location>
        <begin position="9"/>
        <end position="28"/>
    </location>
</feature>
<evidence type="ECO:0000313" key="2">
    <source>
        <dbReference type="EMBL" id="VFJ47444.1"/>
    </source>
</evidence>
<dbReference type="EMBL" id="CAADEZ010000250">
    <property type="protein sequence ID" value="VFJ59925.1"/>
    <property type="molecule type" value="Genomic_DNA"/>
</dbReference>